<keyword evidence="2 4" id="KW-0808">Transferase</keyword>
<feature type="domain" description="Methyltransferase" evidence="5">
    <location>
        <begin position="114"/>
        <end position="198"/>
    </location>
</feature>
<dbReference type="SUPFAM" id="SSF53335">
    <property type="entry name" value="S-adenosyl-L-methionine-dependent methyltransferases"/>
    <property type="match status" value="1"/>
</dbReference>
<dbReference type="InterPro" id="IPR019874">
    <property type="entry name" value="RF_methyltr_PrmC"/>
</dbReference>
<dbReference type="Pfam" id="PF17827">
    <property type="entry name" value="PrmC_N"/>
    <property type="match status" value="1"/>
</dbReference>
<dbReference type="EMBL" id="NMVQ01000034">
    <property type="protein sequence ID" value="OYO19462.1"/>
    <property type="molecule type" value="Genomic_DNA"/>
</dbReference>
<dbReference type="GO" id="GO:0102559">
    <property type="term" value="F:peptide chain release factor N(5)-glutamine methyltransferase activity"/>
    <property type="evidence" value="ECO:0007669"/>
    <property type="project" value="UniProtKB-EC"/>
</dbReference>
<dbReference type="Pfam" id="PF13649">
    <property type="entry name" value="Methyltransf_25"/>
    <property type="match status" value="1"/>
</dbReference>
<dbReference type="Gene3D" id="1.10.8.10">
    <property type="entry name" value="DNA helicase RuvA subunit, C-terminal domain"/>
    <property type="match status" value="1"/>
</dbReference>
<evidence type="ECO:0000313" key="7">
    <source>
        <dbReference type="EMBL" id="OYO19462.1"/>
    </source>
</evidence>
<dbReference type="InterPro" id="IPR002052">
    <property type="entry name" value="DNA_methylase_N6_adenine_CS"/>
</dbReference>
<dbReference type="PANTHER" id="PTHR18895:SF74">
    <property type="entry name" value="MTRF1L RELEASE FACTOR GLUTAMINE METHYLTRANSFERASE"/>
    <property type="match status" value="1"/>
</dbReference>
<dbReference type="GO" id="GO:0032259">
    <property type="term" value="P:methylation"/>
    <property type="evidence" value="ECO:0007669"/>
    <property type="project" value="UniProtKB-KW"/>
</dbReference>
<feature type="domain" description="Release factor glutamine methyltransferase N-terminal" evidence="6">
    <location>
        <begin position="4"/>
        <end position="68"/>
    </location>
</feature>
<sequence length="278" mass="30055">MPPLLRDAAARLPGESGAAEARTLLAYALGVEVNRLLLAADPTPEQVRRFGELIERRAAGIPLQHLTGEAYFRTVRLEVGPGVFVPRPETEVMTGWALERISEWRAAGTERPVVVELCTGSGAIALALHTEAPGCELHAVELSEQAYAYAARNLAGTGIDLRQGDLATAFDDLAGAVDLVVCNPPYIPLTAWEGVPAEVRDHDPELALFSGSDGLDAMRVLAVRAALLLRPGGLVCAEHAEVQQHSAPQVFVEHGDFEQVRDHRDLTGRPRFVTARRR</sequence>
<feature type="binding site" evidence="4">
    <location>
        <position position="183"/>
    </location>
    <ligand>
        <name>S-adenosyl-L-methionine</name>
        <dbReference type="ChEBI" id="CHEBI:59789"/>
    </ligand>
</feature>
<feature type="binding site" evidence="4">
    <location>
        <begin position="183"/>
        <end position="186"/>
    </location>
    <ligand>
        <name>substrate</name>
    </ligand>
</feature>
<evidence type="ECO:0000256" key="2">
    <source>
        <dbReference type="ARBA" id="ARBA00022679"/>
    </source>
</evidence>
<dbReference type="EC" id="2.1.1.297" evidence="4"/>
<dbReference type="NCBIfam" id="TIGR03534">
    <property type="entry name" value="RF_mod_PrmC"/>
    <property type="match status" value="1"/>
</dbReference>
<dbReference type="AlphaFoldDB" id="A0A255GVF6"/>
<dbReference type="InterPro" id="IPR004556">
    <property type="entry name" value="HemK-like"/>
</dbReference>
<dbReference type="Gene3D" id="3.40.50.150">
    <property type="entry name" value="Vaccinia Virus protein VP39"/>
    <property type="match status" value="1"/>
</dbReference>
<dbReference type="PROSITE" id="PS00092">
    <property type="entry name" value="N6_MTASE"/>
    <property type="match status" value="1"/>
</dbReference>
<dbReference type="CDD" id="cd02440">
    <property type="entry name" value="AdoMet_MTases"/>
    <property type="match status" value="1"/>
</dbReference>
<evidence type="ECO:0000256" key="1">
    <source>
        <dbReference type="ARBA" id="ARBA00022603"/>
    </source>
</evidence>
<proteinExistence type="inferred from homology"/>
<dbReference type="NCBIfam" id="TIGR00536">
    <property type="entry name" value="hemK_fam"/>
    <property type="match status" value="1"/>
</dbReference>
<dbReference type="OrthoDB" id="9800643at2"/>
<dbReference type="HAMAP" id="MF_02126">
    <property type="entry name" value="RF_methyltr_PrmC"/>
    <property type="match status" value="1"/>
</dbReference>
<evidence type="ECO:0000256" key="4">
    <source>
        <dbReference type="HAMAP-Rule" id="MF_02126"/>
    </source>
</evidence>
<gene>
    <name evidence="4 7" type="primary">prmC</name>
    <name evidence="7" type="ORF">CGZ93_13220</name>
</gene>
<evidence type="ECO:0000259" key="6">
    <source>
        <dbReference type="Pfam" id="PF17827"/>
    </source>
</evidence>
<evidence type="ECO:0000313" key="8">
    <source>
        <dbReference type="Proteomes" id="UP000216311"/>
    </source>
</evidence>
<dbReference type="InterPro" id="IPR041698">
    <property type="entry name" value="Methyltransf_25"/>
</dbReference>
<comment type="similarity">
    <text evidence="4">Belongs to the protein N5-glutamine methyltransferase family. PrmC subfamily.</text>
</comment>
<keyword evidence="3 4" id="KW-0949">S-adenosyl-L-methionine</keyword>
<dbReference type="InterPro" id="IPR040758">
    <property type="entry name" value="PrmC_N"/>
</dbReference>
<comment type="caution">
    <text evidence="4">Lacks conserved residue(s) required for the propagation of feature annotation.</text>
</comment>
<accession>A0A255GVF6</accession>
<reference evidence="7 8" key="1">
    <citation type="submission" date="2017-07" db="EMBL/GenBank/DDBJ databases">
        <title>Draft whole genome sequences of clinical Proprionibacteriaceae strains.</title>
        <authorList>
            <person name="Bernier A.-M."/>
            <person name="Bernard K."/>
            <person name="Domingo M.-C."/>
        </authorList>
    </citation>
    <scope>NUCLEOTIDE SEQUENCE [LARGE SCALE GENOMIC DNA]</scope>
    <source>
        <strain evidence="7 8">NML 130396</strain>
    </source>
</reference>
<keyword evidence="1 4" id="KW-0489">Methyltransferase</keyword>
<name>A0A255GVF6_9ACTN</name>
<dbReference type="PANTHER" id="PTHR18895">
    <property type="entry name" value="HEMK METHYLTRANSFERASE"/>
    <property type="match status" value="1"/>
</dbReference>
<evidence type="ECO:0000256" key="3">
    <source>
        <dbReference type="ARBA" id="ARBA00022691"/>
    </source>
</evidence>
<comment type="caution">
    <text evidence="7">The sequence shown here is derived from an EMBL/GenBank/DDBJ whole genome shotgun (WGS) entry which is preliminary data.</text>
</comment>
<dbReference type="InterPro" id="IPR050320">
    <property type="entry name" value="N5-glutamine_MTase"/>
</dbReference>
<dbReference type="GO" id="GO:0003676">
    <property type="term" value="F:nucleic acid binding"/>
    <property type="evidence" value="ECO:0007669"/>
    <property type="project" value="InterPro"/>
</dbReference>
<comment type="catalytic activity">
    <reaction evidence="4">
        <text>L-glutaminyl-[peptide chain release factor] + S-adenosyl-L-methionine = N(5)-methyl-L-glutaminyl-[peptide chain release factor] + S-adenosyl-L-homocysteine + H(+)</text>
        <dbReference type="Rhea" id="RHEA:42896"/>
        <dbReference type="Rhea" id="RHEA-COMP:10271"/>
        <dbReference type="Rhea" id="RHEA-COMP:10272"/>
        <dbReference type="ChEBI" id="CHEBI:15378"/>
        <dbReference type="ChEBI" id="CHEBI:30011"/>
        <dbReference type="ChEBI" id="CHEBI:57856"/>
        <dbReference type="ChEBI" id="CHEBI:59789"/>
        <dbReference type="ChEBI" id="CHEBI:61891"/>
        <dbReference type="EC" id="2.1.1.297"/>
    </reaction>
</comment>
<feature type="binding site" evidence="4">
    <location>
        <position position="141"/>
    </location>
    <ligand>
        <name>S-adenosyl-L-methionine</name>
        <dbReference type="ChEBI" id="CHEBI:59789"/>
    </ligand>
</feature>
<organism evidence="7 8">
    <name type="scientific">Enemella dayhoffiae</name>
    <dbReference type="NCBI Taxonomy" id="2016507"/>
    <lineage>
        <taxon>Bacteria</taxon>
        <taxon>Bacillati</taxon>
        <taxon>Actinomycetota</taxon>
        <taxon>Actinomycetes</taxon>
        <taxon>Propionibacteriales</taxon>
        <taxon>Propionibacteriaceae</taxon>
        <taxon>Enemella</taxon>
    </lineage>
</organism>
<protein>
    <recommendedName>
        <fullName evidence="4">Release factor glutamine methyltransferase</fullName>
        <shortName evidence="4">RF MTase</shortName>
        <ecNumber evidence="4">2.1.1.297</ecNumber>
    </recommendedName>
    <alternativeName>
        <fullName evidence="4">N5-glutamine methyltransferase PrmC</fullName>
    </alternativeName>
    <alternativeName>
        <fullName evidence="4">Protein-(glutamine-N5) MTase PrmC</fullName>
    </alternativeName>
    <alternativeName>
        <fullName evidence="4">Protein-glutamine N-methyltransferase PrmC</fullName>
    </alternativeName>
</protein>
<keyword evidence="8" id="KW-1185">Reference proteome</keyword>
<evidence type="ECO:0000259" key="5">
    <source>
        <dbReference type="Pfam" id="PF13649"/>
    </source>
</evidence>
<comment type="function">
    <text evidence="4">Methylates the class 1 translation termination release factors RF1/PrfA and RF2/PrfB on the glutamine residue of the universally conserved GGQ motif.</text>
</comment>
<dbReference type="Proteomes" id="UP000216311">
    <property type="component" value="Unassembled WGS sequence"/>
</dbReference>
<dbReference type="InterPro" id="IPR029063">
    <property type="entry name" value="SAM-dependent_MTases_sf"/>
</dbReference>